<protein>
    <submittedName>
        <fullName evidence="3">DNA repair protein RAD9</fullName>
    </submittedName>
</protein>
<comment type="caution">
    <text evidence="3">The sequence shown here is derived from an EMBL/GenBank/DDBJ whole genome shotgun (WGS) entry which is preliminary data.</text>
</comment>
<evidence type="ECO:0000256" key="1">
    <source>
        <dbReference type="ARBA" id="ARBA00008494"/>
    </source>
</evidence>
<keyword evidence="4" id="KW-1185">Reference proteome</keyword>
<feature type="region of interest" description="Disordered" evidence="2">
    <location>
        <begin position="406"/>
        <end position="425"/>
    </location>
</feature>
<dbReference type="PANTHER" id="PTHR15237">
    <property type="entry name" value="DNA REPAIR PROTEIN RAD9"/>
    <property type="match status" value="1"/>
</dbReference>
<dbReference type="Pfam" id="PF04139">
    <property type="entry name" value="Rad9"/>
    <property type="match status" value="1"/>
</dbReference>
<feature type="compositionally biased region" description="Acidic residues" evidence="2">
    <location>
        <begin position="463"/>
        <end position="476"/>
    </location>
</feature>
<dbReference type="InterPro" id="IPR007268">
    <property type="entry name" value="Rad9/Ddc1"/>
</dbReference>
<sequence length="511" mass="57233">MSLSFTLLPDALVQFHALLICFAKFNESIRLEASRNGLRLSTLNSTNSAHVSAKINRHPFFSQYSCTSSSSSRQGTQSLRGGDAILVTCQVYIKALLSVFKGRVNDTRDKDNVVERCEVKLLDGANRDGSRCRLVIRMFCKHGVVKTYKLTYEAVEVQHAIFDPKKVENRWCLDAHVLREVIEHFGSNAEQLDIYCKNDRAVFTSFTTKVIDGNEVLRQPVHTSVAIDTHDFDYLSIQPNLHAAVSARDFKAIVAHANSCKVPVFCEFSQPCKPMRLSYDLDEGSVLCEFTLMTRDASGDASAEAGGGQQQQRAADDSTVEPEDSRIEVDRSTSAKTSPQERFLWRQQHGSKPLSPTLQPAERPMPGSAAAPTYVPGATPSMMPPPLPRDHLDQAQPRASLLEDESLFVPVDNDDDHQWDEPDYEEEHEDILRWDINAAHRIHEDIVGRTSATDDHNHNQNNDDNDNDNSNDDDDNERDHGSIKIPPTQRISQVTSHHVFPLLAPLQSLVH</sequence>
<feature type="region of interest" description="Disordered" evidence="2">
    <location>
        <begin position="299"/>
        <end position="393"/>
    </location>
</feature>
<dbReference type="OrthoDB" id="60092at2759"/>
<evidence type="ECO:0000313" key="3">
    <source>
        <dbReference type="EMBL" id="KZZ87536.1"/>
    </source>
</evidence>
<dbReference type="AlphaFoldDB" id="A0A167VHG9"/>
<dbReference type="VEuPathDB" id="FungiDB:AAP_05619"/>
<evidence type="ECO:0000256" key="2">
    <source>
        <dbReference type="SAM" id="MobiDB-lite"/>
    </source>
</evidence>
<organism evidence="3 4">
    <name type="scientific">Ascosphaera apis ARSEF 7405</name>
    <dbReference type="NCBI Taxonomy" id="392613"/>
    <lineage>
        <taxon>Eukaryota</taxon>
        <taxon>Fungi</taxon>
        <taxon>Dikarya</taxon>
        <taxon>Ascomycota</taxon>
        <taxon>Pezizomycotina</taxon>
        <taxon>Eurotiomycetes</taxon>
        <taxon>Eurotiomycetidae</taxon>
        <taxon>Onygenales</taxon>
        <taxon>Ascosphaeraceae</taxon>
        <taxon>Ascosphaera</taxon>
    </lineage>
</organism>
<evidence type="ECO:0000313" key="4">
    <source>
        <dbReference type="Proteomes" id="UP000242877"/>
    </source>
</evidence>
<dbReference type="EMBL" id="AZGZ01000033">
    <property type="protein sequence ID" value="KZZ87536.1"/>
    <property type="molecule type" value="Genomic_DNA"/>
</dbReference>
<dbReference type="Gene3D" id="3.70.10.10">
    <property type="match status" value="1"/>
</dbReference>
<feature type="region of interest" description="Disordered" evidence="2">
    <location>
        <begin position="450"/>
        <end position="492"/>
    </location>
</feature>
<comment type="similarity">
    <text evidence="1">Belongs to the rad9 family.</text>
</comment>
<feature type="compositionally biased region" description="Basic and acidic residues" evidence="2">
    <location>
        <begin position="323"/>
        <end position="333"/>
    </location>
</feature>
<feature type="compositionally biased region" description="Polar residues" evidence="2">
    <location>
        <begin position="348"/>
        <end position="358"/>
    </location>
</feature>
<name>A0A167VHG9_9EURO</name>
<dbReference type="SUPFAM" id="SSF55979">
    <property type="entry name" value="DNA clamp"/>
    <property type="match status" value="1"/>
</dbReference>
<dbReference type="InterPro" id="IPR026584">
    <property type="entry name" value="Rad9"/>
</dbReference>
<accession>A0A167VHG9</accession>
<dbReference type="GO" id="GO:0000076">
    <property type="term" value="P:DNA replication checkpoint signaling"/>
    <property type="evidence" value="ECO:0007669"/>
    <property type="project" value="TreeGrafter"/>
</dbReference>
<dbReference type="Proteomes" id="UP000242877">
    <property type="component" value="Unassembled WGS sequence"/>
</dbReference>
<dbReference type="GO" id="GO:0030896">
    <property type="term" value="C:checkpoint clamp complex"/>
    <property type="evidence" value="ECO:0007669"/>
    <property type="project" value="InterPro"/>
</dbReference>
<dbReference type="PIRSF" id="PIRSF009303">
    <property type="entry name" value="Cell_cycle_RAD9"/>
    <property type="match status" value="1"/>
</dbReference>
<dbReference type="GO" id="GO:0071479">
    <property type="term" value="P:cellular response to ionizing radiation"/>
    <property type="evidence" value="ECO:0007669"/>
    <property type="project" value="TreeGrafter"/>
</dbReference>
<reference evidence="3 4" key="1">
    <citation type="journal article" date="2016" name="Genome Biol. Evol.">
        <title>Divergent and convergent evolution of fungal pathogenicity.</title>
        <authorList>
            <person name="Shang Y."/>
            <person name="Xiao G."/>
            <person name="Zheng P."/>
            <person name="Cen K."/>
            <person name="Zhan S."/>
            <person name="Wang C."/>
        </authorList>
    </citation>
    <scope>NUCLEOTIDE SEQUENCE [LARGE SCALE GENOMIC DNA]</scope>
    <source>
        <strain evidence="3 4">ARSEF 7405</strain>
    </source>
</reference>
<dbReference type="GO" id="GO:0006281">
    <property type="term" value="P:DNA repair"/>
    <property type="evidence" value="ECO:0007669"/>
    <property type="project" value="InterPro"/>
</dbReference>
<dbReference type="GO" id="GO:0031573">
    <property type="term" value="P:mitotic intra-S DNA damage checkpoint signaling"/>
    <property type="evidence" value="ECO:0007669"/>
    <property type="project" value="TreeGrafter"/>
</dbReference>
<proteinExistence type="inferred from homology"/>
<gene>
    <name evidence="3" type="ORF">AAP_05619</name>
</gene>
<dbReference type="PANTHER" id="PTHR15237:SF0">
    <property type="entry name" value="CELL CYCLE CHECKPOINT CONTROL PROTEIN"/>
    <property type="match status" value="1"/>
</dbReference>
<dbReference type="InterPro" id="IPR046938">
    <property type="entry name" value="DNA_clamp_sf"/>
</dbReference>